<evidence type="ECO:0000313" key="7">
    <source>
        <dbReference type="Proteomes" id="UP001596116"/>
    </source>
</evidence>
<gene>
    <name evidence="4" type="primary">cysH</name>
    <name evidence="6" type="ORF">ACFMB1_02375</name>
</gene>
<evidence type="ECO:0000256" key="2">
    <source>
        <dbReference type="ARBA" id="ARBA00023002"/>
    </source>
</evidence>
<feature type="binding site" evidence="4">
    <location>
        <position position="114"/>
    </location>
    <ligand>
        <name>[4Fe-4S] cluster</name>
        <dbReference type="ChEBI" id="CHEBI:49883"/>
    </ligand>
</feature>
<dbReference type="NCBIfam" id="TIGR00434">
    <property type="entry name" value="cysH"/>
    <property type="match status" value="1"/>
</dbReference>
<reference evidence="6 7" key="1">
    <citation type="submission" date="2024-09" db="EMBL/GenBank/DDBJ databases">
        <authorList>
            <person name="Zhang Z.-H."/>
        </authorList>
    </citation>
    <scope>NUCLEOTIDE SEQUENCE [LARGE SCALE GENOMIC DNA]</scope>
    <source>
        <strain evidence="6 7">HHTR114</strain>
    </source>
</reference>
<organism evidence="6 7">
    <name type="scientific">Hyphococcus aureus</name>
    <dbReference type="NCBI Taxonomy" id="2666033"/>
    <lineage>
        <taxon>Bacteria</taxon>
        <taxon>Pseudomonadati</taxon>
        <taxon>Pseudomonadota</taxon>
        <taxon>Alphaproteobacteria</taxon>
        <taxon>Parvularculales</taxon>
        <taxon>Parvularculaceae</taxon>
        <taxon>Hyphococcus</taxon>
    </lineage>
</organism>
<dbReference type="InterPro" id="IPR014729">
    <property type="entry name" value="Rossmann-like_a/b/a_fold"/>
</dbReference>
<comment type="pathway">
    <text evidence="3 4">Sulfur metabolism; hydrogen sulfide biosynthesis; sulfite from sulfate.</text>
</comment>
<dbReference type="Gene3D" id="3.40.50.620">
    <property type="entry name" value="HUPs"/>
    <property type="match status" value="1"/>
</dbReference>
<keyword evidence="4" id="KW-0408">Iron</keyword>
<comment type="catalytic activity">
    <reaction evidence="4">
        <text>[thioredoxin]-disulfide + sulfite + AMP + 2 H(+) = adenosine 5'-phosphosulfate + [thioredoxin]-dithiol</text>
        <dbReference type="Rhea" id="RHEA:21976"/>
        <dbReference type="Rhea" id="RHEA-COMP:10698"/>
        <dbReference type="Rhea" id="RHEA-COMP:10700"/>
        <dbReference type="ChEBI" id="CHEBI:15378"/>
        <dbReference type="ChEBI" id="CHEBI:17359"/>
        <dbReference type="ChEBI" id="CHEBI:29950"/>
        <dbReference type="ChEBI" id="CHEBI:50058"/>
        <dbReference type="ChEBI" id="CHEBI:58243"/>
        <dbReference type="ChEBI" id="CHEBI:456215"/>
        <dbReference type="EC" id="1.8.4.10"/>
    </reaction>
</comment>
<dbReference type="InterPro" id="IPR002500">
    <property type="entry name" value="PAPS_reduct_dom"/>
</dbReference>
<dbReference type="PANTHER" id="PTHR46509:SF1">
    <property type="entry name" value="PHOSPHOADENOSINE PHOSPHOSULFATE REDUCTASE"/>
    <property type="match status" value="1"/>
</dbReference>
<evidence type="ECO:0000259" key="5">
    <source>
        <dbReference type="Pfam" id="PF01507"/>
    </source>
</evidence>
<dbReference type="PANTHER" id="PTHR46509">
    <property type="entry name" value="PHOSPHOADENOSINE PHOSPHOSULFATE REDUCTASE"/>
    <property type="match status" value="1"/>
</dbReference>
<dbReference type="HAMAP" id="MF_00063">
    <property type="entry name" value="CysH"/>
    <property type="match status" value="1"/>
</dbReference>
<comment type="subcellular location">
    <subcellularLocation>
        <location evidence="4">Cytoplasm</location>
    </subcellularLocation>
</comment>
<dbReference type="GO" id="GO:0004604">
    <property type="term" value="F:phosphoadenylyl-sulfate reductase (thioredoxin) activity"/>
    <property type="evidence" value="ECO:0007669"/>
    <property type="project" value="UniProtKB-EC"/>
</dbReference>
<dbReference type="SUPFAM" id="SSF52402">
    <property type="entry name" value="Adenine nucleotide alpha hydrolases-like"/>
    <property type="match status" value="1"/>
</dbReference>
<comment type="caution">
    <text evidence="6">The sequence shown here is derived from an EMBL/GenBank/DDBJ whole genome shotgun (WGS) entry which is preliminary data.</text>
</comment>
<feature type="domain" description="Phosphoadenosine phosphosulphate reductase" evidence="5">
    <location>
        <begin position="33"/>
        <end position="201"/>
    </location>
</feature>
<dbReference type="RefSeq" id="WP_379881537.1">
    <property type="nucleotide sequence ID" value="NZ_JBHPON010000001.1"/>
</dbReference>
<keyword evidence="7" id="KW-1185">Reference proteome</keyword>
<dbReference type="EMBL" id="JBHPON010000001">
    <property type="protein sequence ID" value="MFC6034369.1"/>
    <property type="molecule type" value="Genomic_DNA"/>
</dbReference>
<comment type="similarity">
    <text evidence="1 4">Belongs to the PAPS reductase family. CysH subfamily.</text>
</comment>
<evidence type="ECO:0000256" key="3">
    <source>
        <dbReference type="ARBA" id="ARBA00024327"/>
    </source>
</evidence>
<dbReference type="PIRSF" id="PIRSF000857">
    <property type="entry name" value="PAPS_reductase"/>
    <property type="match status" value="1"/>
</dbReference>
<comment type="function">
    <text evidence="4">Catalyzes the formation of sulfite from adenosine 5'-phosphosulfate (APS) using thioredoxin as an electron donor.</text>
</comment>
<dbReference type="Proteomes" id="UP001596116">
    <property type="component" value="Unassembled WGS sequence"/>
</dbReference>
<proteinExistence type="inferred from homology"/>
<keyword evidence="4" id="KW-0411">Iron-sulfur</keyword>
<sequence length="228" mass="25582">MEDRLGALNALYEGRSAAAIIDHAVHEAFPGRIAFVSSFGAESAVLLHLMASVDPSIPVLFLDTNKLFGETVRYRSRLQHQFGLEDVRVIGPRKADLEREDPQGTLSMRDPDECCRLRKGEPLTRALTGFDCWATGRKRHQTDFRKDMDVIEHDGDAYKLNPLAAWTRADIKEYFSAHKLPEHPLVRQGYFSIGCMPCTSKVESENDARAGRWAGQAKTECGIHTPKK</sequence>
<name>A0ABW1KSI4_9PROT</name>
<dbReference type="Pfam" id="PF01507">
    <property type="entry name" value="PAPS_reduct"/>
    <property type="match status" value="1"/>
</dbReference>
<dbReference type="EC" id="1.8.4.10" evidence="4"/>
<dbReference type="NCBIfam" id="NF002537">
    <property type="entry name" value="PRK02090.1"/>
    <property type="match status" value="1"/>
</dbReference>
<keyword evidence="4" id="KW-0963">Cytoplasm</keyword>
<feature type="active site" description="Nucleophile; cysteine thiosulfonate intermediate" evidence="4">
    <location>
        <position position="221"/>
    </location>
</feature>
<accession>A0ABW1KSI4</accession>
<comment type="cofactor">
    <cofactor evidence="4">
        <name>[4Fe-4S] cluster</name>
        <dbReference type="ChEBI" id="CHEBI:49883"/>
    </cofactor>
    <text evidence="4">Binds 1 [4Fe-4S] cluster per subunit.</text>
</comment>
<protein>
    <recommendedName>
        <fullName evidence="4">Adenosine 5'-phosphosulfate reductase</fullName>
        <shortName evidence="4">APS reductase</shortName>
        <ecNumber evidence="4">1.8.4.10</ecNumber>
    </recommendedName>
    <alternativeName>
        <fullName evidence="4">5'-adenylylsulfate reductase</fullName>
    </alternativeName>
    <alternativeName>
        <fullName evidence="4">Thioredoxin-dependent 5'-adenylylsulfate reductase</fullName>
    </alternativeName>
</protein>
<feature type="binding site" evidence="4">
    <location>
        <position position="198"/>
    </location>
    <ligand>
        <name>[4Fe-4S] cluster</name>
        <dbReference type="ChEBI" id="CHEBI:49883"/>
    </ligand>
</feature>
<evidence type="ECO:0000256" key="4">
    <source>
        <dbReference type="HAMAP-Rule" id="MF_00063"/>
    </source>
</evidence>
<evidence type="ECO:0000313" key="6">
    <source>
        <dbReference type="EMBL" id="MFC6034369.1"/>
    </source>
</evidence>
<evidence type="ECO:0000256" key="1">
    <source>
        <dbReference type="ARBA" id="ARBA00009732"/>
    </source>
</evidence>
<keyword evidence="2 4" id="KW-0560">Oxidoreductase</keyword>
<feature type="binding site" evidence="4">
    <location>
        <position position="195"/>
    </location>
    <ligand>
        <name>[4Fe-4S] cluster</name>
        <dbReference type="ChEBI" id="CHEBI:49883"/>
    </ligand>
</feature>
<dbReference type="InterPro" id="IPR004511">
    <property type="entry name" value="PAPS/APS_Rdtase"/>
</dbReference>
<feature type="binding site" evidence="4">
    <location>
        <position position="115"/>
    </location>
    <ligand>
        <name>[4Fe-4S] cluster</name>
        <dbReference type="ChEBI" id="CHEBI:49883"/>
    </ligand>
</feature>
<keyword evidence="4" id="KW-0479">Metal-binding</keyword>